<accession>A0A964WX76</accession>
<gene>
    <name evidence="2" type="ORF">GTQ34_07925</name>
</gene>
<reference evidence="2" key="1">
    <citation type="submission" date="2020-01" db="EMBL/GenBank/DDBJ databases">
        <title>Muricauda ochracea sp. nov., isolated from a tidal flat of Garorim bay in Korea.</title>
        <authorList>
            <person name="Kim D."/>
            <person name="Yoo Y."/>
            <person name="Kim J.-J."/>
        </authorList>
    </citation>
    <scope>NUCLEOTIDE SEQUENCE</scope>
    <source>
        <strain evidence="2">JGD-17</strain>
    </source>
</reference>
<comment type="caution">
    <text evidence="2">The sequence shown here is derived from an EMBL/GenBank/DDBJ whole genome shotgun (WGS) entry which is preliminary data.</text>
</comment>
<keyword evidence="1" id="KW-1133">Transmembrane helix</keyword>
<proteinExistence type="predicted"/>
<organism evidence="2 3">
    <name type="scientific">Flagellimonas ochracea</name>
    <dbReference type="NCBI Taxonomy" id="2696472"/>
    <lineage>
        <taxon>Bacteria</taxon>
        <taxon>Pseudomonadati</taxon>
        <taxon>Bacteroidota</taxon>
        <taxon>Flavobacteriia</taxon>
        <taxon>Flavobacteriales</taxon>
        <taxon>Flavobacteriaceae</taxon>
        <taxon>Flagellimonas</taxon>
    </lineage>
</organism>
<dbReference type="Proteomes" id="UP000667650">
    <property type="component" value="Unassembled WGS sequence"/>
</dbReference>
<evidence type="ECO:0000313" key="2">
    <source>
        <dbReference type="EMBL" id="NAY91841.1"/>
    </source>
</evidence>
<evidence type="ECO:0000256" key="1">
    <source>
        <dbReference type="SAM" id="Phobius"/>
    </source>
</evidence>
<evidence type="ECO:0000313" key="3">
    <source>
        <dbReference type="Proteomes" id="UP000667650"/>
    </source>
</evidence>
<name>A0A964WX76_9FLAO</name>
<dbReference type="AlphaFoldDB" id="A0A964WX76"/>
<dbReference type="InterPro" id="IPR036737">
    <property type="entry name" value="OmpA-like_sf"/>
</dbReference>
<feature type="transmembrane region" description="Helical" evidence="1">
    <location>
        <begin position="7"/>
        <end position="25"/>
    </location>
</feature>
<evidence type="ECO:0008006" key="4">
    <source>
        <dbReference type="Google" id="ProtNLM"/>
    </source>
</evidence>
<keyword evidence="3" id="KW-1185">Reference proteome</keyword>
<dbReference type="EMBL" id="JAAABI010000002">
    <property type="protein sequence ID" value="NAY91841.1"/>
    <property type="molecule type" value="Genomic_DNA"/>
</dbReference>
<dbReference type="RefSeq" id="WP_166523241.1">
    <property type="nucleotide sequence ID" value="NZ_JAAABI010000002.1"/>
</dbReference>
<dbReference type="Gene3D" id="3.30.1330.60">
    <property type="entry name" value="OmpA-like domain"/>
    <property type="match status" value="1"/>
</dbReference>
<keyword evidence="1" id="KW-0472">Membrane</keyword>
<dbReference type="SUPFAM" id="SSF103088">
    <property type="entry name" value="OmpA-like"/>
    <property type="match status" value="1"/>
</dbReference>
<protein>
    <recommendedName>
        <fullName evidence="4">OmpA-like domain-containing protein</fullName>
    </recommendedName>
</protein>
<sequence>MKTQSYHLLGILATIVVGTLLYINLCSECIGSINAKVVGQEESFIKTNPPPSHSFSIADGSFSLEVKDNFRFHYSEPSFQMPIAEPLKNGVKDLKKHLDSNPDKVVHITGLYSPDETNNTNFSNLGLARANSVKNHFVMHGISSGQIQTDGKLTENMTLENNTLYGPIAFQISERHPIEN</sequence>
<keyword evidence="1" id="KW-0812">Transmembrane</keyword>